<reference evidence="1" key="2">
    <citation type="journal article" date="2015" name="Fish Shellfish Immunol.">
        <title>Early steps in the European eel (Anguilla anguilla)-Vibrio vulnificus interaction in the gills: Role of the RtxA13 toxin.</title>
        <authorList>
            <person name="Callol A."/>
            <person name="Pajuelo D."/>
            <person name="Ebbesson L."/>
            <person name="Teles M."/>
            <person name="MacKenzie S."/>
            <person name="Amaro C."/>
        </authorList>
    </citation>
    <scope>NUCLEOTIDE SEQUENCE</scope>
</reference>
<organism evidence="1">
    <name type="scientific">Anguilla anguilla</name>
    <name type="common">European freshwater eel</name>
    <name type="synonym">Muraena anguilla</name>
    <dbReference type="NCBI Taxonomy" id="7936"/>
    <lineage>
        <taxon>Eukaryota</taxon>
        <taxon>Metazoa</taxon>
        <taxon>Chordata</taxon>
        <taxon>Craniata</taxon>
        <taxon>Vertebrata</taxon>
        <taxon>Euteleostomi</taxon>
        <taxon>Actinopterygii</taxon>
        <taxon>Neopterygii</taxon>
        <taxon>Teleostei</taxon>
        <taxon>Anguilliformes</taxon>
        <taxon>Anguillidae</taxon>
        <taxon>Anguilla</taxon>
    </lineage>
</organism>
<protein>
    <submittedName>
        <fullName evidence="1">Uncharacterized protein</fullName>
    </submittedName>
</protein>
<dbReference type="AlphaFoldDB" id="A0A0E9TDL5"/>
<dbReference type="EMBL" id="GBXM01056818">
    <property type="protein sequence ID" value="JAH51759.1"/>
    <property type="molecule type" value="Transcribed_RNA"/>
</dbReference>
<proteinExistence type="predicted"/>
<reference evidence="1" key="1">
    <citation type="submission" date="2014-11" db="EMBL/GenBank/DDBJ databases">
        <authorList>
            <person name="Amaro Gonzalez C."/>
        </authorList>
    </citation>
    <scope>NUCLEOTIDE SEQUENCE</scope>
</reference>
<evidence type="ECO:0000313" key="1">
    <source>
        <dbReference type="EMBL" id="JAH51759.1"/>
    </source>
</evidence>
<name>A0A0E9TDL5_ANGAN</name>
<accession>A0A0E9TDL5</accession>
<sequence>MCARGAFGGRLIISIPPASVCFNGNK</sequence>